<comment type="subcellular location">
    <subcellularLocation>
        <location evidence="1">Cytoplasm</location>
    </subcellularLocation>
</comment>
<dbReference type="CDD" id="cd01129">
    <property type="entry name" value="PulE-GspE-like"/>
    <property type="match status" value="1"/>
</dbReference>
<accession>A0A317C892</accession>
<dbReference type="SUPFAM" id="SSF160246">
    <property type="entry name" value="EspE N-terminal domain-like"/>
    <property type="match status" value="1"/>
</dbReference>
<dbReference type="GO" id="GO:0005737">
    <property type="term" value="C:cytoplasm"/>
    <property type="evidence" value="ECO:0007669"/>
    <property type="project" value="UniProtKB-SubCell"/>
</dbReference>
<dbReference type="SUPFAM" id="SSF52540">
    <property type="entry name" value="P-loop containing nucleoside triphosphate hydrolases"/>
    <property type="match status" value="1"/>
</dbReference>
<evidence type="ECO:0000256" key="3">
    <source>
        <dbReference type="ARBA" id="ARBA00022490"/>
    </source>
</evidence>
<dbReference type="Gene3D" id="3.40.50.300">
    <property type="entry name" value="P-loop containing nucleotide triphosphate hydrolases"/>
    <property type="match status" value="1"/>
</dbReference>
<evidence type="ECO:0000259" key="6">
    <source>
        <dbReference type="PROSITE" id="PS00662"/>
    </source>
</evidence>
<dbReference type="Gene3D" id="3.30.450.90">
    <property type="match status" value="1"/>
</dbReference>
<dbReference type="InterPro" id="IPR027417">
    <property type="entry name" value="P-loop_NTPase"/>
</dbReference>
<keyword evidence="4" id="KW-0547">Nucleotide-binding</keyword>
<dbReference type="GO" id="GO:0009297">
    <property type="term" value="P:pilus assembly"/>
    <property type="evidence" value="ECO:0007669"/>
    <property type="project" value="InterPro"/>
</dbReference>
<evidence type="ECO:0000313" key="7">
    <source>
        <dbReference type="EMBL" id="PWQ94549.1"/>
    </source>
</evidence>
<dbReference type="PROSITE" id="PS00662">
    <property type="entry name" value="T2SP_E"/>
    <property type="match status" value="1"/>
</dbReference>
<dbReference type="InterPro" id="IPR001482">
    <property type="entry name" value="T2SS/T4SS_dom"/>
</dbReference>
<dbReference type="GO" id="GO:0016887">
    <property type="term" value="F:ATP hydrolysis activity"/>
    <property type="evidence" value="ECO:0007669"/>
    <property type="project" value="InterPro"/>
</dbReference>
<dbReference type="GO" id="GO:0005886">
    <property type="term" value="C:plasma membrane"/>
    <property type="evidence" value="ECO:0007669"/>
    <property type="project" value="TreeGrafter"/>
</dbReference>
<proteinExistence type="inferred from homology"/>
<organism evidence="7 8">
    <name type="scientific">Leucothrix arctica</name>
    <dbReference type="NCBI Taxonomy" id="1481894"/>
    <lineage>
        <taxon>Bacteria</taxon>
        <taxon>Pseudomonadati</taxon>
        <taxon>Pseudomonadota</taxon>
        <taxon>Gammaproteobacteria</taxon>
        <taxon>Thiotrichales</taxon>
        <taxon>Thiotrichaceae</taxon>
        <taxon>Leucothrix</taxon>
    </lineage>
</organism>
<reference evidence="7 8" key="1">
    <citation type="submission" date="2018-05" db="EMBL/GenBank/DDBJ databases">
        <title>Leucothrix arctica sp. nov., isolated from Arctic seawater.</title>
        <authorList>
            <person name="Choi A."/>
            <person name="Baek K."/>
        </authorList>
    </citation>
    <scope>NUCLEOTIDE SEQUENCE [LARGE SCALE GENOMIC DNA]</scope>
    <source>
        <strain evidence="7 8">IMCC9719</strain>
    </source>
</reference>
<dbReference type="InterPro" id="IPR003593">
    <property type="entry name" value="AAA+_ATPase"/>
</dbReference>
<dbReference type="NCBIfam" id="TIGR02538">
    <property type="entry name" value="type_IV_pilB"/>
    <property type="match status" value="1"/>
</dbReference>
<evidence type="ECO:0000313" key="8">
    <source>
        <dbReference type="Proteomes" id="UP000245506"/>
    </source>
</evidence>
<dbReference type="Proteomes" id="UP000245506">
    <property type="component" value="Unassembled WGS sequence"/>
</dbReference>
<evidence type="ECO:0000256" key="5">
    <source>
        <dbReference type="ARBA" id="ARBA00022840"/>
    </source>
</evidence>
<dbReference type="FunFam" id="3.40.50.300:FF:000398">
    <property type="entry name" value="Type IV pilus assembly ATPase PilB"/>
    <property type="match status" value="1"/>
</dbReference>
<evidence type="ECO:0000256" key="4">
    <source>
        <dbReference type="ARBA" id="ARBA00022741"/>
    </source>
</evidence>
<dbReference type="InterPro" id="IPR007831">
    <property type="entry name" value="T2SS_GspE_N"/>
</dbReference>
<dbReference type="PANTHER" id="PTHR30258">
    <property type="entry name" value="TYPE II SECRETION SYSTEM PROTEIN GSPE-RELATED"/>
    <property type="match status" value="1"/>
</dbReference>
<feature type="domain" description="Bacterial type II secretion system protein E" evidence="6">
    <location>
        <begin position="388"/>
        <end position="402"/>
    </location>
</feature>
<comment type="caution">
    <text evidence="7">The sequence shown here is derived from an EMBL/GenBank/DDBJ whole genome shotgun (WGS) entry which is preliminary data.</text>
</comment>
<dbReference type="AlphaFoldDB" id="A0A317C892"/>
<comment type="similarity">
    <text evidence="2">Belongs to the GSP E family.</text>
</comment>
<dbReference type="Pfam" id="PF00437">
    <property type="entry name" value="T2SSE"/>
    <property type="match status" value="1"/>
</dbReference>
<sequence length="569" mass="62510">MPTNTDLSLPAIVQTFVTSGELNREDAIRAVRDAADRKKPIVTHMLERQLVDPLELAVACSNQYGLSLVDLDAVDISIEVQQLIPEEMMRKLMAVPLFQIGGALFIAVSDPHFGFELGDIKVTTKLVPEPVIVEHDKLCKMVFGADRGEDVATGLVISSTSHTQDLVVGTATLQKKDEDDDDEVIDVTKFVNELLSHAIRKGVSDIHIEPYEKILRVRFRIDGILQVVSMPPKGISRKLTSRIKVMSELNSSERRIPQDGRIHFQMGEDKFIDFRVNTLPTLYGEKIVMRILDSDTASLGIENLGFSPKQKSDLLEAISVPDGMVLVTGPTGSGKTVSLYACLNLLNSSEKNISTAEDPAEIQVAGINQVNINEKVGLTFASALRAFLRQDPDIIMVGEIRDLPTAEISIKAAQTGHLVLSTLHTNSAPETLTRLLNMGIPPFNIASTVHLIVAQRLGRRLCKHCKRPADIPHDTLTQMGFEESELDTLTIYEAVGCGQCSNGYKGRVGIYQVMPISENMEKLVMENGNAIELAALAQTEGISDLRQSALEKVREGITTIDEVERVTKD</sequence>
<dbReference type="EMBL" id="QGKL01000039">
    <property type="protein sequence ID" value="PWQ94549.1"/>
    <property type="molecule type" value="Genomic_DNA"/>
</dbReference>
<dbReference type="RefSeq" id="WP_109824198.1">
    <property type="nucleotide sequence ID" value="NZ_QGKL01000039.1"/>
</dbReference>
<dbReference type="PANTHER" id="PTHR30258:SF1">
    <property type="entry name" value="PROTEIN TRANSPORT PROTEIN HOFB HOMOLOG"/>
    <property type="match status" value="1"/>
</dbReference>
<keyword evidence="8" id="KW-1185">Reference proteome</keyword>
<keyword evidence="5" id="KW-0067">ATP-binding</keyword>
<evidence type="ECO:0000256" key="1">
    <source>
        <dbReference type="ARBA" id="ARBA00004496"/>
    </source>
</evidence>
<dbReference type="Pfam" id="PF05157">
    <property type="entry name" value="MshEN"/>
    <property type="match status" value="1"/>
</dbReference>
<dbReference type="InterPro" id="IPR013374">
    <property type="entry name" value="ATPase_typ4_pilus-assembl_PilB"/>
</dbReference>
<protein>
    <submittedName>
        <fullName evidence="7">Type IV-A pilus assembly ATPase PilB</fullName>
    </submittedName>
</protein>
<dbReference type="SMART" id="SM00382">
    <property type="entry name" value="AAA"/>
    <property type="match status" value="1"/>
</dbReference>
<dbReference type="OrthoDB" id="6189814at2"/>
<evidence type="ECO:0000256" key="2">
    <source>
        <dbReference type="ARBA" id="ARBA00006611"/>
    </source>
</evidence>
<dbReference type="GO" id="GO:0005524">
    <property type="term" value="F:ATP binding"/>
    <property type="evidence" value="ECO:0007669"/>
    <property type="project" value="UniProtKB-KW"/>
</dbReference>
<name>A0A317C892_9GAMM</name>
<keyword evidence="3" id="KW-0963">Cytoplasm</keyword>
<gene>
    <name evidence="7" type="primary">pilB</name>
    <name evidence="7" type="ORF">DKT75_14730</name>
</gene>
<dbReference type="InterPro" id="IPR037257">
    <property type="entry name" value="T2SS_E_N_sf"/>
</dbReference>
<dbReference type="FunFam" id="3.30.450.90:FF:000001">
    <property type="entry name" value="Type II secretion system ATPase GspE"/>
    <property type="match status" value="1"/>
</dbReference>
<dbReference type="Gene3D" id="3.30.300.160">
    <property type="entry name" value="Type II secretion system, protein E, N-terminal domain"/>
    <property type="match status" value="1"/>
</dbReference>